<keyword evidence="3" id="KW-1185">Reference proteome</keyword>
<dbReference type="Gene3D" id="1.10.3210.10">
    <property type="entry name" value="Hypothetical protein af1432"/>
    <property type="match status" value="1"/>
</dbReference>
<organism evidence="2 3">
    <name type="scientific">Stenotrophomonas nematodicola</name>
    <dbReference type="NCBI Taxonomy" id="2656746"/>
    <lineage>
        <taxon>Bacteria</taxon>
        <taxon>Pseudomonadati</taxon>
        <taxon>Pseudomonadota</taxon>
        <taxon>Gammaproteobacteria</taxon>
        <taxon>Lysobacterales</taxon>
        <taxon>Lysobacteraceae</taxon>
        <taxon>Stenotrophomonas</taxon>
    </lineage>
</organism>
<gene>
    <name evidence="2" type="ORF">ACEU0G_001690</name>
</gene>
<evidence type="ECO:0000256" key="1">
    <source>
        <dbReference type="SAM" id="MobiDB-lite"/>
    </source>
</evidence>
<comment type="caution">
    <text evidence="2">The sequence shown here is derived from an EMBL/GenBank/DDBJ whole genome shotgun (WGS) entry which is preliminary data.</text>
</comment>
<dbReference type="Proteomes" id="UP001605261">
    <property type="component" value="Unassembled WGS sequence"/>
</dbReference>
<name>A0ABW7D2C6_9GAMM</name>
<reference evidence="2 3" key="1">
    <citation type="submission" date="2024-09" db="EMBL/GenBank/DDBJ databases">
        <authorList>
            <consortium name="All-Russian atlas of soil microorganisms"/>
            <consortium name="as a basis for the search for new antimicrobial producers and enzymes with unique properties"/>
            <person name="Sokolova E.A."/>
            <person name="Voronina E.N."/>
        </authorList>
    </citation>
    <scope>NUCLEOTIDE SEQUENCE [LARGE SCALE GENOMIC DNA]</scope>
    <source>
        <strain evidence="2 3">AF-22b-331.1</strain>
    </source>
</reference>
<sequence>MRCPCPARPGRHNATPPFNGVGPIDTLRNAEALARRAHASQTDKAGRPYIGHVARVAARVHGDADAEAVAWLHDVVEDCPAFANEVDAFPLHIRTAVACLTRRKDLPADTYYAAIRANPLALKVKLADIADNSDPARLHYLPDAMRQRLADKYTHALAALGAATTAPTST</sequence>
<evidence type="ECO:0000313" key="3">
    <source>
        <dbReference type="Proteomes" id="UP001605261"/>
    </source>
</evidence>
<dbReference type="EMBL" id="JBHGCJ010000020">
    <property type="protein sequence ID" value="MFG6111361.1"/>
    <property type="molecule type" value="Genomic_DNA"/>
</dbReference>
<dbReference type="RefSeq" id="WP_394164658.1">
    <property type="nucleotide sequence ID" value="NZ_JBHGCJ010000020.1"/>
</dbReference>
<accession>A0ABW7D2C6</accession>
<evidence type="ECO:0000313" key="2">
    <source>
        <dbReference type="EMBL" id="MFG6111361.1"/>
    </source>
</evidence>
<proteinExistence type="predicted"/>
<feature type="region of interest" description="Disordered" evidence="1">
    <location>
        <begin position="1"/>
        <end position="21"/>
    </location>
</feature>
<dbReference type="SUPFAM" id="SSF109604">
    <property type="entry name" value="HD-domain/PDEase-like"/>
    <property type="match status" value="1"/>
</dbReference>
<protein>
    <submittedName>
        <fullName evidence="2">Phosphohydrolase</fullName>
    </submittedName>
</protein>